<dbReference type="Gramene" id="XM_028367105.1">
    <property type="protein sequence ID" value="XP_028222906.1"/>
    <property type="gene ID" value="LOC114403887"/>
</dbReference>
<keyword evidence="13" id="KW-1185">Reference proteome</keyword>
<evidence type="ECO:0000313" key="12">
    <source>
        <dbReference type="EMBL" id="RZB45589.1"/>
    </source>
</evidence>
<dbReference type="InterPro" id="IPR009071">
    <property type="entry name" value="HMG_box_dom"/>
</dbReference>
<evidence type="ECO:0000256" key="1">
    <source>
        <dbReference type="ARBA" id="ARBA00023015"/>
    </source>
</evidence>
<dbReference type="Gene3D" id="1.10.30.10">
    <property type="entry name" value="High mobility group box domain"/>
    <property type="match status" value="1"/>
</dbReference>
<dbReference type="AlphaFoldDB" id="A0A445F9U8"/>
<evidence type="ECO:0000259" key="9">
    <source>
        <dbReference type="PROSITE" id="PS51011"/>
    </source>
</evidence>
<dbReference type="PROSITE" id="PS50118">
    <property type="entry name" value="HMG_BOX_2"/>
    <property type="match status" value="1"/>
</dbReference>
<dbReference type="PRINTS" id="PR00886">
    <property type="entry name" value="HIGHMOBLTY12"/>
</dbReference>
<dbReference type="Pfam" id="PF00505">
    <property type="entry name" value="HMG_box"/>
    <property type="match status" value="1"/>
</dbReference>
<feature type="compositionally biased region" description="Basic and acidic residues" evidence="7">
    <location>
        <begin position="382"/>
        <end position="392"/>
    </location>
</feature>
<dbReference type="SMART" id="SM01014">
    <property type="entry name" value="ARID"/>
    <property type="match status" value="1"/>
</dbReference>
<comment type="caution">
    <text evidence="10">The sequence shown here is derived from an EMBL/GenBank/DDBJ whole genome shotgun (WGS) entry which is preliminary data.</text>
</comment>
<feature type="region of interest" description="Disordered" evidence="7">
    <location>
        <begin position="345"/>
        <end position="395"/>
    </location>
</feature>
<dbReference type="Gramene" id="XM_028367104.1">
    <property type="protein sequence ID" value="XP_028222905.1"/>
    <property type="gene ID" value="LOC114403887"/>
</dbReference>
<feature type="domain" description="ARID" evidence="9">
    <location>
        <begin position="35"/>
        <end position="126"/>
    </location>
</feature>
<evidence type="ECO:0000256" key="4">
    <source>
        <dbReference type="ARBA" id="ARBA00023242"/>
    </source>
</evidence>
<keyword evidence="3" id="KW-0804">Transcription</keyword>
<evidence type="ECO:0000313" key="10">
    <source>
        <dbReference type="EMBL" id="RZB45587.1"/>
    </source>
</evidence>
<dbReference type="Gramene" id="XM_028367103.1">
    <property type="protein sequence ID" value="XP_028222904.1"/>
    <property type="gene ID" value="LOC114403887"/>
</dbReference>
<evidence type="ECO:0000256" key="7">
    <source>
        <dbReference type="SAM" id="MobiDB-lite"/>
    </source>
</evidence>
<keyword evidence="1" id="KW-0805">Transcription regulation</keyword>
<dbReference type="CDD" id="cd16872">
    <property type="entry name" value="ARID_HMGB9-like"/>
    <property type="match status" value="1"/>
</dbReference>
<evidence type="ECO:0000259" key="8">
    <source>
        <dbReference type="PROSITE" id="PS50118"/>
    </source>
</evidence>
<gene>
    <name evidence="10" type="ORF">D0Y65_055068</name>
</gene>
<dbReference type="SMART" id="SM00398">
    <property type="entry name" value="HMG"/>
    <property type="match status" value="1"/>
</dbReference>
<dbReference type="PANTHER" id="PTHR46691:SF3">
    <property type="entry name" value="HIGH MOBILITY GROUP B PROTEIN 15"/>
    <property type="match status" value="1"/>
</dbReference>
<organism evidence="10 13">
    <name type="scientific">Glycine soja</name>
    <name type="common">Wild soybean</name>
    <dbReference type="NCBI Taxonomy" id="3848"/>
    <lineage>
        <taxon>Eukaryota</taxon>
        <taxon>Viridiplantae</taxon>
        <taxon>Streptophyta</taxon>
        <taxon>Embryophyta</taxon>
        <taxon>Tracheophyta</taxon>
        <taxon>Spermatophyta</taxon>
        <taxon>Magnoliopsida</taxon>
        <taxon>eudicotyledons</taxon>
        <taxon>Gunneridae</taxon>
        <taxon>Pentapetalae</taxon>
        <taxon>rosids</taxon>
        <taxon>fabids</taxon>
        <taxon>Fabales</taxon>
        <taxon>Fabaceae</taxon>
        <taxon>Papilionoideae</taxon>
        <taxon>50 kb inversion clade</taxon>
        <taxon>NPAAA clade</taxon>
        <taxon>indigoferoid/millettioid clade</taxon>
        <taxon>Phaseoleae</taxon>
        <taxon>Glycine</taxon>
        <taxon>Glycine subgen. Soja</taxon>
    </lineage>
</organism>
<dbReference type="EMBL" id="QZWG01000020">
    <property type="protein sequence ID" value="RZB45588.1"/>
    <property type="molecule type" value="Genomic_DNA"/>
</dbReference>
<dbReference type="EMBL" id="QZWG01000020">
    <property type="protein sequence ID" value="RZB45589.1"/>
    <property type="molecule type" value="Genomic_DNA"/>
</dbReference>
<dbReference type="Gene3D" id="1.10.150.60">
    <property type="entry name" value="ARID DNA-binding domain"/>
    <property type="match status" value="1"/>
</dbReference>
<keyword evidence="2 6" id="KW-0238">DNA-binding</keyword>
<dbReference type="SMART" id="SM00501">
    <property type="entry name" value="BRIGHT"/>
    <property type="match status" value="1"/>
</dbReference>
<dbReference type="InterPro" id="IPR001606">
    <property type="entry name" value="ARID_dom"/>
</dbReference>
<dbReference type="SUPFAM" id="SSF46774">
    <property type="entry name" value="ARID-like"/>
    <property type="match status" value="1"/>
</dbReference>
<evidence type="ECO:0000256" key="2">
    <source>
        <dbReference type="ARBA" id="ARBA00023125"/>
    </source>
</evidence>
<name>A0A445F9U8_GLYSO</name>
<dbReference type="InterPro" id="IPR045303">
    <property type="entry name" value="ARID_HMGB9-like"/>
</dbReference>
<evidence type="ECO:0000313" key="11">
    <source>
        <dbReference type="EMBL" id="RZB45588.1"/>
    </source>
</evidence>
<dbReference type="CDD" id="cd22009">
    <property type="entry name" value="HMG-box_AtHMGB9-like"/>
    <property type="match status" value="1"/>
</dbReference>
<feature type="compositionally biased region" description="Low complexity" evidence="7">
    <location>
        <begin position="229"/>
        <end position="243"/>
    </location>
</feature>
<dbReference type="Proteomes" id="UP000289340">
    <property type="component" value="Chromosome 20"/>
</dbReference>
<feature type="DNA-binding region" description="HMG box" evidence="6">
    <location>
        <begin position="265"/>
        <end position="332"/>
    </location>
</feature>
<evidence type="ECO:0000313" key="13">
    <source>
        <dbReference type="Proteomes" id="UP000289340"/>
    </source>
</evidence>
<proteinExistence type="predicted"/>
<keyword evidence="4 6" id="KW-0539">Nucleus</keyword>
<accession>A0A445F9U8</accession>
<sequence length="419" mass="46883">MASTSCVGNTSLSMKDSASSYSAYPLPLAKYEEVVDNPQLFMFTLEKLHAAMGTKFMIPIVGGRELDLHRLFVEVSSRGGIAKIIRERKWKDVTSVFNFPSTATNASFVLRKYYVSLLYHYEQIYFFKAREWDPIAPDVSQNQSTLPVPPPKMQFQQPLSETQPAVFQLSNVNAAKLPEAMAASSAGSPVIGVIDGKFESGYLVTVTIGSEKLKGVLYQAPQNPVLTASHHSASANNNNASASLGVHRRRRRKKSEIKRRDPAHPKPNRSGYNFFFAEQHARLKLLHHGKDREISRMIGELWNKLKESEKTVYQEKAMKDKERYRVEMEDYREKLKMGPVISDAVPLQQRLPEPDTDMLDEAEGDSPQTPEESSSGGSDYEDYNKTAERGFDMDALPVIGMGAETSYLGSEEKLSKGGL</sequence>
<dbReference type="FunFam" id="1.10.150.60:FF:000022">
    <property type="entry name" value="High mobility group B protein 15"/>
    <property type="match status" value="1"/>
</dbReference>
<dbReference type="GO" id="GO:0003677">
    <property type="term" value="F:DNA binding"/>
    <property type="evidence" value="ECO:0007669"/>
    <property type="project" value="UniProtKB-UniRule"/>
</dbReference>
<dbReference type="PANTHER" id="PTHR46691">
    <property type="entry name" value="HIGH MOBILITY GROUP B PROTEIN 9"/>
    <property type="match status" value="1"/>
</dbReference>
<feature type="compositionally biased region" description="Acidic residues" evidence="7">
    <location>
        <begin position="354"/>
        <end position="364"/>
    </location>
</feature>
<evidence type="ECO:0000256" key="5">
    <source>
        <dbReference type="ARBA" id="ARBA00054600"/>
    </source>
</evidence>
<dbReference type="SMR" id="A0A445F9U8"/>
<feature type="compositionally biased region" description="Basic residues" evidence="7">
    <location>
        <begin position="246"/>
        <end position="257"/>
    </location>
</feature>
<dbReference type="InterPro" id="IPR036910">
    <property type="entry name" value="HMG_box_dom_sf"/>
</dbReference>
<dbReference type="Pfam" id="PF01388">
    <property type="entry name" value="ARID"/>
    <property type="match status" value="1"/>
</dbReference>
<dbReference type="Gramene" id="XM_028367100.1">
    <property type="protein sequence ID" value="XP_028222901.1"/>
    <property type="gene ID" value="LOC114403887"/>
</dbReference>
<feature type="domain" description="HMG box" evidence="8">
    <location>
        <begin position="265"/>
        <end position="332"/>
    </location>
</feature>
<reference evidence="10 13" key="1">
    <citation type="submission" date="2018-09" db="EMBL/GenBank/DDBJ databases">
        <title>A high-quality reference genome of wild soybean provides a powerful tool to mine soybean genomes.</title>
        <authorList>
            <person name="Xie M."/>
            <person name="Chung C.Y.L."/>
            <person name="Li M.-W."/>
            <person name="Wong F.-L."/>
            <person name="Chan T.-F."/>
            <person name="Lam H.-M."/>
        </authorList>
    </citation>
    <scope>NUCLEOTIDE SEQUENCE [LARGE SCALE GENOMIC DNA]</scope>
    <source>
        <strain evidence="13">cv. W05</strain>
        <tissue evidence="10">Hypocotyl of etiolated seedlings</tissue>
    </source>
</reference>
<dbReference type="GO" id="GO:0005634">
    <property type="term" value="C:nucleus"/>
    <property type="evidence" value="ECO:0007669"/>
    <property type="project" value="UniProtKB-UniRule"/>
</dbReference>
<dbReference type="FunFam" id="1.10.30.10:FF:000055">
    <property type="entry name" value="High mobility group B protein 15"/>
    <property type="match status" value="1"/>
</dbReference>
<dbReference type="PROSITE" id="PS51011">
    <property type="entry name" value="ARID"/>
    <property type="match status" value="1"/>
</dbReference>
<evidence type="ECO:0000256" key="3">
    <source>
        <dbReference type="ARBA" id="ARBA00023163"/>
    </source>
</evidence>
<dbReference type="InterPro" id="IPR036431">
    <property type="entry name" value="ARID_dom_sf"/>
</dbReference>
<feature type="region of interest" description="Disordered" evidence="7">
    <location>
        <begin position="229"/>
        <end position="272"/>
    </location>
</feature>
<dbReference type="Gramene" id="XM_028367102.1">
    <property type="protein sequence ID" value="XP_028222903.1"/>
    <property type="gene ID" value="LOC114403887"/>
</dbReference>
<comment type="function">
    <text evidence="5">Binds preferentially DNA with A/T-rich content.</text>
</comment>
<dbReference type="Gramene" id="XM_028367101.1">
    <property type="protein sequence ID" value="XP_028222902.1"/>
    <property type="gene ID" value="LOC114403887"/>
</dbReference>
<evidence type="ECO:0000256" key="6">
    <source>
        <dbReference type="PROSITE-ProRule" id="PRU00267"/>
    </source>
</evidence>
<dbReference type="EMBL" id="QZWG01000020">
    <property type="protein sequence ID" value="RZB45587.1"/>
    <property type="molecule type" value="Genomic_DNA"/>
</dbReference>
<protein>
    <submittedName>
        <fullName evidence="10">High mobility group B protein 15 isoform A</fullName>
    </submittedName>
    <submittedName>
        <fullName evidence="11">High mobility group B protein 15 isoform B</fullName>
    </submittedName>
    <submittedName>
        <fullName evidence="12">High mobility group B protein 15 isoform C</fullName>
    </submittedName>
</protein>
<dbReference type="SUPFAM" id="SSF47095">
    <property type="entry name" value="HMG-box"/>
    <property type="match status" value="1"/>
</dbReference>